<evidence type="ECO:0000256" key="12">
    <source>
        <dbReference type="ARBA" id="ARBA00023204"/>
    </source>
</evidence>
<dbReference type="PROSITE" id="PS00841">
    <property type="entry name" value="XPG_1"/>
    <property type="match status" value="1"/>
</dbReference>
<evidence type="ECO:0000256" key="4">
    <source>
        <dbReference type="ARBA" id="ARBA00022722"/>
    </source>
</evidence>
<dbReference type="CDD" id="cd09867">
    <property type="entry name" value="PIN_FEN1"/>
    <property type="match status" value="1"/>
</dbReference>
<dbReference type="Pfam" id="PF00867">
    <property type="entry name" value="XPG_I"/>
    <property type="match status" value="1"/>
</dbReference>
<keyword evidence="13" id="KW-0539">Nucleus</keyword>
<evidence type="ECO:0000259" key="17">
    <source>
        <dbReference type="SMART" id="SM00484"/>
    </source>
</evidence>
<dbReference type="EMBL" id="KK198754">
    <property type="protein sequence ID" value="KCW84501.1"/>
    <property type="molecule type" value="Genomic_DNA"/>
</dbReference>
<dbReference type="SUPFAM" id="SSF47807">
    <property type="entry name" value="5' to 3' exonuclease, C-terminal subdomain"/>
    <property type="match status" value="1"/>
</dbReference>
<evidence type="ECO:0000256" key="9">
    <source>
        <dbReference type="ARBA" id="ARBA00022839"/>
    </source>
</evidence>
<dbReference type="Gene3D" id="1.10.150.20">
    <property type="entry name" value="5' to 3' exonuclease, C-terminal subdomain"/>
    <property type="match status" value="1"/>
</dbReference>
<comment type="cofactor">
    <cofactor evidence="1">
        <name>Mg(2+)</name>
        <dbReference type="ChEBI" id="CHEBI:18420"/>
    </cofactor>
</comment>
<dbReference type="InterPro" id="IPR023426">
    <property type="entry name" value="Flap_endonuc"/>
</dbReference>
<evidence type="ECO:0000256" key="14">
    <source>
        <dbReference type="ARBA" id="ARBA00029382"/>
    </source>
</evidence>
<dbReference type="STRING" id="71139.A0A059D276"/>
<dbReference type="InterPro" id="IPR036279">
    <property type="entry name" value="5-3_exonuclease_C_sf"/>
</dbReference>
<feature type="non-terminal residue" evidence="19">
    <location>
        <position position="301"/>
    </location>
</feature>
<dbReference type="InParanoid" id="A0A059D276"/>
<dbReference type="InterPro" id="IPR006085">
    <property type="entry name" value="XPG_DNA_repair_N"/>
</dbReference>
<keyword evidence="9" id="KW-0269">Exonuclease</keyword>
<keyword evidence="2" id="KW-0597">Phosphoprotein</keyword>
<dbReference type="eggNOG" id="KOG2519">
    <property type="taxonomic scope" value="Eukaryota"/>
</dbReference>
<keyword evidence="12" id="KW-0234">DNA repair</keyword>
<organism evidence="19">
    <name type="scientific">Eucalyptus grandis</name>
    <name type="common">Flooded gum</name>
    <dbReference type="NCBI Taxonomy" id="71139"/>
    <lineage>
        <taxon>Eukaryota</taxon>
        <taxon>Viridiplantae</taxon>
        <taxon>Streptophyta</taxon>
        <taxon>Embryophyta</taxon>
        <taxon>Tracheophyta</taxon>
        <taxon>Spermatophyta</taxon>
        <taxon>Magnoliopsida</taxon>
        <taxon>eudicotyledons</taxon>
        <taxon>Gunneridae</taxon>
        <taxon>Pentapetalae</taxon>
        <taxon>rosids</taxon>
        <taxon>malvids</taxon>
        <taxon>Myrtales</taxon>
        <taxon>Myrtaceae</taxon>
        <taxon>Myrtoideae</taxon>
        <taxon>Eucalypteae</taxon>
        <taxon>Eucalyptus</taxon>
    </lineage>
</organism>
<dbReference type="OMA" id="MECILEN"/>
<evidence type="ECO:0000256" key="1">
    <source>
        <dbReference type="ARBA" id="ARBA00001946"/>
    </source>
</evidence>
<dbReference type="PANTHER" id="PTHR11081:SF9">
    <property type="entry name" value="FLAP ENDONUCLEASE 1"/>
    <property type="match status" value="1"/>
</dbReference>
<dbReference type="PRINTS" id="PR00853">
    <property type="entry name" value="XPGRADSUPER"/>
</dbReference>
<evidence type="ECO:0000256" key="3">
    <source>
        <dbReference type="ARBA" id="ARBA00022705"/>
    </source>
</evidence>
<dbReference type="SMART" id="SM00484">
    <property type="entry name" value="XPGI"/>
    <property type="match status" value="1"/>
</dbReference>
<evidence type="ECO:0000256" key="11">
    <source>
        <dbReference type="ARBA" id="ARBA00023128"/>
    </source>
</evidence>
<gene>
    <name evidence="19" type="ORF">EUGRSUZ_B01335</name>
</gene>
<evidence type="ECO:0000256" key="16">
    <source>
        <dbReference type="ARBA" id="ARBA00063178"/>
    </source>
</evidence>
<evidence type="ECO:0000256" key="7">
    <source>
        <dbReference type="ARBA" id="ARBA00022763"/>
    </source>
</evidence>
<dbReference type="AlphaFoldDB" id="A0A059D276"/>
<comment type="subunit">
    <text evidence="16">Interacts with PCNA1 and PCNA2. Three molecules of FEN1 bind to one PCNA trimer with each molecule binding to one PCNA monomer. PCNA stimulates the nuclease activity without altering cleavage specificity.</text>
</comment>
<keyword evidence="11" id="KW-0496">Mitochondrion</keyword>
<keyword evidence="8" id="KW-0378">Hydrolase</keyword>
<dbReference type="SMART" id="SM00485">
    <property type="entry name" value="XPGN"/>
    <property type="match status" value="1"/>
</dbReference>
<dbReference type="GO" id="GO:0006281">
    <property type="term" value="P:DNA repair"/>
    <property type="evidence" value="ECO:0007669"/>
    <property type="project" value="UniProtKB-KW"/>
</dbReference>
<dbReference type="GO" id="GO:0008409">
    <property type="term" value="F:5'-3' exonuclease activity"/>
    <property type="evidence" value="ECO:0000318"/>
    <property type="project" value="GO_Central"/>
</dbReference>
<proteinExistence type="inferred from homology"/>
<keyword evidence="3" id="KW-0235">DNA replication</keyword>
<dbReference type="HAMAP" id="MF_00614">
    <property type="entry name" value="Fen"/>
    <property type="match status" value="1"/>
</dbReference>
<keyword evidence="7" id="KW-0227">DNA damage</keyword>
<dbReference type="FunFam" id="1.10.150.20:FF:000009">
    <property type="entry name" value="Flap endonuclease 1"/>
    <property type="match status" value="1"/>
</dbReference>
<dbReference type="GO" id="GO:0003677">
    <property type="term" value="F:DNA binding"/>
    <property type="evidence" value="ECO:0007669"/>
    <property type="project" value="InterPro"/>
</dbReference>
<evidence type="ECO:0000256" key="15">
    <source>
        <dbReference type="ARBA" id="ARBA00034726"/>
    </source>
</evidence>
<evidence type="ECO:0000256" key="13">
    <source>
        <dbReference type="ARBA" id="ARBA00023242"/>
    </source>
</evidence>
<dbReference type="InterPro" id="IPR008918">
    <property type="entry name" value="HhH2"/>
</dbReference>
<dbReference type="InterPro" id="IPR019974">
    <property type="entry name" value="XPG_CS"/>
</dbReference>
<dbReference type="GO" id="GO:0006260">
    <property type="term" value="P:DNA replication"/>
    <property type="evidence" value="ECO:0007669"/>
    <property type="project" value="UniProtKB-KW"/>
</dbReference>
<evidence type="ECO:0000256" key="2">
    <source>
        <dbReference type="ARBA" id="ARBA00022553"/>
    </source>
</evidence>
<dbReference type="GO" id="GO:0046872">
    <property type="term" value="F:metal ion binding"/>
    <property type="evidence" value="ECO:0007669"/>
    <property type="project" value="UniProtKB-KW"/>
</dbReference>
<evidence type="ECO:0000259" key="18">
    <source>
        <dbReference type="SMART" id="SM00485"/>
    </source>
</evidence>
<evidence type="ECO:0000256" key="5">
    <source>
        <dbReference type="ARBA" id="ARBA00022723"/>
    </source>
</evidence>
<comment type="function">
    <text evidence="14">Structure-specific nuclease with 5'-flap endonuclease and 5'-3' exonuclease activities involved in DNA replication and repair. During DNA replication, cleaves the 5'-overhanging flap structure that is generated by displacement synthesis when DNA polymerase encounters the 5'-end of a downstream Okazaki fragment. It enters the flap from the 5'-end and then tracks to cleave the flap base, leaving a nick for ligation. Also involved in the long patch base excision repair (LP-BER) pathway, by cleaving within the apurinic/apyrimidinic (AP) site-terminated flap. Acts as a genome stabilization factor that prevents flaps from equilibrating into structures that lead to duplications and deletions. Also possesses 5'-3' exonuclease activity on nicked or gapped double-stranded DNA, and exhibits RNase H activity. Also involved in replication and repair of rDNA and in repairing mitochondrial DNA.</text>
</comment>
<protein>
    <recommendedName>
        <fullName evidence="20">Flap endonuclease 1</fullName>
    </recommendedName>
</protein>
<feature type="domain" description="XPG N-terminal" evidence="18">
    <location>
        <begin position="1"/>
        <end position="102"/>
    </location>
</feature>
<dbReference type="PANTHER" id="PTHR11081">
    <property type="entry name" value="FLAP ENDONUCLEASE FAMILY MEMBER"/>
    <property type="match status" value="1"/>
</dbReference>
<dbReference type="InterPro" id="IPR006084">
    <property type="entry name" value="XPG/Rad2"/>
</dbReference>
<keyword evidence="6" id="KW-0255">Endonuclease</keyword>
<keyword evidence="10" id="KW-0460">Magnesium</keyword>
<dbReference type="SMART" id="SM00279">
    <property type="entry name" value="HhH2"/>
    <property type="match status" value="1"/>
</dbReference>
<dbReference type="InterPro" id="IPR029060">
    <property type="entry name" value="PIN-like_dom_sf"/>
</dbReference>
<accession>A0A059D276</accession>
<evidence type="ECO:0000256" key="6">
    <source>
        <dbReference type="ARBA" id="ARBA00022759"/>
    </source>
</evidence>
<evidence type="ECO:0000256" key="8">
    <source>
        <dbReference type="ARBA" id="ARBA00022801"/>
    </source>
</evidence>
<dbReference type="Gramene" id="KCW84501">
    <property type="protein sequence ID" value="KCW84501"/>
    <property type="gene ID" value="EUGRSUZ_B01335"/>
</dbReference>
<evidence type="ECO:0008006" key="20">
    <source>
        <dbReference type="Google" id="ProtNLM"/>
    </source>
</evidence>
<name>A0A059D276_EUCGR</name>
<dbReference type="CDD" id="cd09907">
    <property type="entry name" value="H3TH_FEN1-Euk"/>
    <property type="match status" value="1"/>
</dbReference>
<dbReference type="Gene3D" id="3.40.50.1010">
    <property type="entry name" value="5'-nuclease"/>
    <property type="match status" value="1"/>
</dbReference>
<keyword evidence="5" id="KW-0479">Metal-binding</keyword>
<dbReference type="FunFam" id="3.40.50.1010:FF:000016">
    <property type="entry name" value="Flap endonuclease 1"/>
    <property type="match status" value="1"/>
</dbReference>
<keyword evidence="4" id="KW-0540">Nuclease</keyword>
<evidence type="ECO:0000256" key="10">
    <source>
        <dbReference type="ARBA" id="ARBA00022842"/>
    </source>
</evidence>
<evidence type="ECO:0000313" key="19">
    <source>
        <dbReference type="EMBL" id="KCW84501.1"/>
    </source>
</evidence>
<dbReference type="SUPFAM" id="SSF88723">
    <property type="entry name" value="PIN domain-like"/>
    <property type="match status" value="1"/>
</dbReference>
<comment type="similarity">
    <text evidence="15">Belongs to the XPG/RAD2 endonuclease family. FEN1 subfamily.</text>
</comment>
<reference evidence="19" key="1">
    <citation type="submission" date="2013-07" db="EMBL/GenBank/DDBJ databases">
        <title>The genome of Eucalyptus grandis.</title>
        <authorList>
            <person name="Schmutz J."/>
            <person name="Hayes R."/>
            <person name="Myburg A."/>
            <person name="Tuskan G."/>
            <person name="Grattapaglia D."/>
            <person name="Rokhsar D.S."/>
        </authorList>
    </citation>
    <scope>NUCLEOTIDE SEQUENCE</scope>
    <source>
        <tissue evidence="19">Leaf extractions</tissue>
    </source>
</reference>
<dbReference type="GO" id="GO:0017108">
    <property type="term" value="F:5'-flap endonuclease activity"/>
    <property type="evidence" value="ECO:0000318"/>
    <property type="project" value="GO_Central"/>
</dbReference>
<dbReference type="InterPro" id="IPR006086">
    <property type="entry name" value="XPG-I_dom"/>
</dbReference>
<dbReference type="Pfam" id="PF00752">
    <property type="entry name" value="XPG_N"/>
    <property type="match status" value="1"/>
</dbReference>
<feature type="domain" description="XPG-I" evidence="17">
    <location>
        <begin position="124"/>
        <end position="196"/>
    </location>
</feature>
<sequence length="301" mass="33845">MKLLADNASNVMKEQKLESYFGRRIAVDASMSINQFLVVVGRKGTQMLTNEAGEVTSHLQGMLYRTIRLLEAGIEPVYVFDGQPPDLKKQERAKRLRTRKTEKFSKRTVKVTQQHNEGCKKLLRLMGVPVVEAPSGAEAQCAALCKAGKVYAVASEDVDSLTFGAPIFLCHSMDPSSRKVQVMEFEISKILEEMNLDMDQFIDLCILSGCDYCESIRGIGGLSALKLICQHGSIENILENINKKRHQIPDNWPYSEARLLFKEPIVSTEEQPEIKWTAPNEEGLISFLMNENGFNIDRVTK</sequence>